<dbReference type="EMBL" id="PEDL01000031">
    <property type="protein sequence ID" value="PHV69373.1"/>
    <property type="molecule type" value="Genomic_DNA"/>
</dbReference>
<proteinExistence type="predicted"/>
<keyword evidence="2" id="KW-1185">Reference proteome</keyword>
<organism evidence="1 2">
    <name type="scientific">Sporanaerobium hydrogeniformans</name>
    <dbReference type="NCBI Taxonomy" id="3072179"/>
    <lineage>
        <taxon>Bacteria</taxon>
        <taxon>Bacillati</taxon>
        <taxon>Bacillota</taxon>
        <taxon>Clostridia</taxon>
        <taxon>Lachnospirales</taxon>
        <taxon>Lachnospiraceae</taxon>
        <taxon>Sporanaerobium</taxon>
    </lineage>
</organism>
<keyword evidence="1" id="KW-0808">Transferase</keyword>
<accession>A0AC61D9J3</accession>
<evidence type="ECO:0000313" key="2">
    <source>
        <dbReference type="Proteomes" id="UP000224460"/>
    </source>
</evidence>
<keyword evidence="1" id="KW-0418">Kinase</keyword>
<name>A0AC61D9J3_9FIRM</name>
<sequence length="298" mass="32492">MNSIILKGRAKINLTLDVVGKRENGYHDLQMIMQSISLYDTLYIRKIKAQGVRLSSNYAWLPTNEKNIAYRAAELFFEETGIQGGVAIEITKRIPVGAGLAGGSTDAAATLIGLNKLFGTKLTKASLMEIGLKLGADVPFCILKGTALAEGIGEELTPLSPMPYVPLVIVKPPFSVSTAAVYKNLDYKSLEKHPNTPQMIKHIENGNIQAIANEMVNVLETVTIPMHPVIEEIKAKLMKEGALGAMMSGSGSAVFGIFETKEAAVRAANYFKMNCNYREVYITSTYANGLNRKDTEEK</sequence>
<evidence type="ECO:0000313" key="1">
    <source>
        <dbReference type="EMBL" id="PHV69373.1"/>
    </source>
</evidence>
<gene>
    <name evidence="1" type="ORF">CS063_16190</name>
</gene>
<protein>
    <submittedName>
        <fullName evidence="1">4-(Cytidine 5'-diphospho)-2-C-methyl-D-erythritol kinase</fullName>
    </submittedName>
</protein>
<dbReference type="Proteomes" id="UP000224460">
    <property type="component" value="Unassembled WGS sequence"/>
</dbReference>
<comment type="caution">
    <text evidence="1">The sequence shown here is derived from an EMBL/GenBank/DDBJ whole genome shotgun (WGS) entry which is preliminary data.</text>
</comment>
<reference evidence="1" key="1">
    <citation type="submission" date="2017-10" db="EMBL/GenBank/DDBJ databases">
        <title>Genome sequence of cellulolytic Lachnospiraceae bacterium XHS1971 isolated from hotspring sediment.</title>
        <authorList>
            <person name="Vasudevan G."/>
            <person name="Joshi A.J."/>
            <person name="Hivarkar S."/>
            <person name="Lanjekar V.B."/>
            <person name="Dhakephalkar P.K."/>
            <person name="Dagar S."/>
        </authorList>
    </citation>
    <scope>NUCLEOTIDE SEQUENCE</scope>
    <source>
        <strain evidence="1">XHS1971</strain>
    </source>
</reference>